<dbReference type="EMBL" id="CATOUU010000361">
    <property type="protein sequence ID" value="CAI9926099.1"/>
    <property type="molecule type" value="Genomic_DNA"/>
</dbReference>
<dbReference type="InterPro" id="IPR008991">
    <property type="entry name" value="Translation_prot_SH3-like_sf"/>
</dbReference>
<comment type="caution">
    <text evidence="6">The sequence shown here is derived from an EMBL/GenBank/DDBJ whole genome shotgun (WGS) entry which is preliminary data.</text>
</comment>
<name>A0AA86RKA5_9EUKA</name>
<evidence type="ECO:0000313" key="4">
    <source>
        <dbReference type="EMBL" id="CAI9926099.1"/>
    </source>
</evidence>
<dbReference type="EMBL" id="CAXDID020000633">
    <property type="protein sequence ID" value="CAL6107283.1"/>
    <property type="molecule type" value="Genomic_DNA"/>
</dbReference>
<evidence type="ECO:0000313" key="10">
    <source>
        <dbReference type="Proteomes" id="UP001642409"/>
    </source>
</evidence>
<dbReference type="EMBL" id="CATOUU010001172">
    <property type="protein sequence ID" value="CAI9976146.1"/>
    <property type="molecule type" value="Genomic_DNA"/>
</dbReference>
<evidence type="ECO:0000313" key="8">
    <source>
        <dbReference type="EMBL" id="CAL6107283.1"/>
    </source>
</evidence>
<organism evidence="6">
    <name type="scientific">Hexamita inflata</name>
    <dbReference type="NCBI Taxonomy" id="28002"/>
    <lineage>
        <taxon>Eukaryota</taxon>
        <taxon>Metamonada</taxon>
        <taxon>Diplomonadida</taxon>
        <taxon>Hexamitidae</taxon>
        <taxon>Hexamitinae</taxon>
        <taxon>Hexamita</taxon>
    </lineage>
</organism>
<dbReference type="FunFam" id="2.30.30.70:FF:000001">
    <property type="entry name" value="60S ribosomal protein L21"/>
    <property type="match status" value="1"/>
</dbReference>
<dbReference type="PANTHER" id="PTHR20981">
    <property type="entry name" value="60S RIBOSOMAL PROTEIN L21"/>
    <property type="match status" value="1"/>
</dbReference>
<reference evidence="6" key="1">
    <citation type="submission" date="2023-06" db="EMBL/GenBank/DDBJ databases">
        <authorList>
            <person name="Kurt Z."/>
        </authorList>
    </citation>
    <scope>NUCLEOTIDE SEQUENCE</scope>
</reference>
<dbReference type="GO" id="GO:1990904">
    <property type="term" value="C:ribonucleoprotein complex"/>
    <property type="evidence" value="ECO:0007669"/>
    <property type="project" value="UniProtKB-KW"/>
</dbReference>
<evidence type="ECO:0000256" key="2">
    <source>
        <dbReference type="ARBA" id="ARBA00022980"/>
    </source>
</evidence>
<dbReference type="SUPFAM" id="SSF50104">
    <property type="entry name" value="Translation proteins SH3-like domain"/>
    <property type="match status" value="1"/>
</dbReference>
<dbReference type="EMBL" id="CATOUU010001059">
    <property type="protein sequence ID" value="CAI9969486.1"/>
    <property type="molecule type" value="Genomic_DNA"/>
</dbReference>
<proteinExistence type="inferred from homology"/>
<reference evidence="7 10" key="2">
    <citation type="submission" date="2024-07" db="EMBL/GenBank/DDBJ databases">
        <authorList>
            <person name="Akdeniz Z."/>
        </authorList>
    </citation>
    <scope>NUCLEOTIDE SEQUENCE [LARGE SCALE GENOMIC DNA]</scope>
</reference>
<evidence type="ECO:0000313" key="7">
    <source>
        <dbReference type="EMBL" id="CAL6072070.1"/>
    </source>
</evidence>
<keyword evidence="3" id="KW-0687">Ribonucleoprotein</keyword>
<accession>A0AA86RKA5</accession>
<dbReference type="GO" id="GO:0005840">
    <property type="term" value="C:ribosome"/>
    <property type="evidence" value="ECO:0007669"/>
    <property type="project" value="UniProtKB-KW"/>
</dbReference>
<dbReference type="InterPro" id="IPR001147">
    <property type="entry name" value="Ribosomal_eL21"/>
</dbReference>
<keyword evidence="10" id="KW-1185">Reference proteome</keyword>
<evidence type="ECO:0000313" key="9">
    <source>
        <dbReference type="EMBL" id="CAL6108705.1"/>
    </source>
</evidence>
<sequence length="160" mass="18005">MTHSQGYRCKTRHVFKRAHREHGRANLTTYQTVYHRGDRVQILVNGSIHKGMPHRYYHGKTGIVFNINPRAIGVEVDKRVGNRIMKKRIHVRVEHLKISTSGDAHHARVVESDKQKQAVKAGTAKFVDLKRKVAAPAASFVITAPKVVDIAPVPFAGIYV</sequence>
<keyword evidence="2 6" id="KW-0689">Ribosomal protein</keyword>
<dbReference type="GO" id="GO:0006412">
    <property type="term" value="P:translation"/>
    <property type="evidence" value="ECO:0007669"/>
    <property type="project" value="InterPro"/>
</dbReference>
<dbReference type="InterPro" id="IPR018259">
    <property type="entry name" value="Ribosomal_eL21_CS"/>
</dbReference>
<dbReference type="Gene3D" id="2.30.30.70">
    <property type="entry name" value="Ribosomal protein L21"/>
    <property type="match status" value="1"/>
</dbReference>
<dbReference type="EMBL" id="CAXDID020000655">
    <property type="protein sequence ID" value="CAL6108705.1"/>
    <property type="molecule type" value="Genomic_DNA"/>
</dbReference>
<evidence type="ECO:0000313" key="5">
    <source>
        <dbReference type="EMBL" id="CAI9969486.1"/>
    </source>
</evidence>
<evidence type="ECO:0000256" key="3">
    <source>
        <dbReference type="ARBA" id="ARBA00023274"/>
    </source>
</evidence>
<dbReference type="AlphaFoldDB" id="A0AA86RKA5"/>
<gene>
    <name evidence="4" type="ORF">HINF_LOCUS13744</name>
    <name evidence="7" type="ORF">HINF_LOCUS55448</name>
    <name evidence="5" type="ORF">HINF_LOCUS57131</name>
    <name evidence="6" type="ORF">HINF_LOCUS63791</name>
    <name evidence="8" type="ORF">HINF_LOCUS74418</name>
    <name evidence="9" type="ORF">HINF_LOCUS75095</name>
</gene>
<evidence type="ECO:0000256" key="1">
    <source>
        <dbReference type="ARBA" id="ARBA00008427"/>
    </source>
</evidence>
<dbReference type="GO" id="GO:0003735">
    <property type="term" value="F:structural constituent of ribosome"/>
    <property type="evidence" value="ECO:0007669"/>
    <property type="project" value="InterPro"/>
</dbReference>
<dbReference type="Proteomes" id="UP001642409">
    <property type="component" value="Unassembled WGS sequence"/>
</dbReference>
<comment type="similarity">
    <text evidence="1">Belongs to the eukaryotic ribosomal protein eL21 family.</text>
</comment>
<dbReference type="EMBL" id="CAXDID020000293">
    <property type="protein sequence ID" value="CAL6072070.1"/>
    <property type="molecule type" value="Genomic_DNA"/>
</dbReference>
<protein>
    <submittedName>
        <fullName evidence="6">Ribosomal protein L21</fullName>
    </submittedName>
    <submittedName>
        <fullName evidence="7">Ribosomal_protein L21</fullName>
    </submittedName>
</protein>
<dbReference type="InterPro" id="IPR036948">
    <property type="entry name" value="Ribosomal_eL21_sf"/>
</dbReference>
<evidence type="ECO:0000313" key="6">
    <source>
        <dbReference type="EMBL" id="CAI9976146.1"/>
    </source>
</evidence>
<dbReference type="PROSITE" id="PS01171">
    <property type="entry name" value="RIBOSOMAL_L21E"/>
    <property type="match status" value="1"/>
</dbReference>
<dbReference type="Pfam" id="PF01157">
    <property type="entry name" value="Ribosomal_L21e"/>
    <property type="match status" value="1"/>
</dbReference>